<reference evidence="3" key="1">
    <citation type="submission" date="2019-03" db="EMBL/GenBank/DDBJ databases">
        <title>Single cell metagenomics reveals metabolic interactions within the superorganism composed of flagellate Streblomastix strix and complex community of Bacteroidetes bacteria on its surface.</title>
        <authorList>
            <person name="Treitli S.C."/>
            <person name="Kolisko M."/>
            <person name="Husnik F."/>
            <person name="Keeling P."/>
            <person name="Hampl V."/>
        </authorList>
    </citation>
    <scope>NUCLEOTIDE SEQUENCE</scope>
    <source>
        <strain evidence="3">STM</strain>
    </source>
</reference>
<dbReference type="InterPro" id="IPR011335">
    <property type="entry name" value="Restrct_endonuc-II-like"/>
</dbReference>
<feature type="domain" description="Card1 endonuclease" evidence="1">
    <location>
        <begin position="234"/>
        <end position="344"/>
    </location>
</feature>
<dbReference type="InterPro" id="IPR056339">
    <property type="entry name" value="CARF_Card1"/>
</dbReference>
<dbReference type="Gene3D" id="3.40.1350.10">
    <property type="match status" value="1"/>
</dbReference>
<gene>
    <name evidence="3" type="ORF">EZS27_010514</name>
</gene>
<dbReference type="InterPro" id="IPR015093">
    <property type="entry name" value="Card1_endonucl_dom"/>
</dbReference>
<accession>A0A5J4S8H7</accession>
<organism evidence="3">
    <name type="scientific">termite gut metagenome</name>
    <dbReference type="NCBI Taxonomy" id="433724"/>
    <lineage>
        <taxon>unclassified sequences</taxon>
        <taxon>metagenomes</taxon>
        <taxon>organismal metagenomes</taxon>
    </lineage>
</organism>
<dbReference type="Gene3D" id="3.40.50.10770">
    <property type="entry name" value="Hypothetical protein VC1899 like domain (Restriction endonuclease-like)"/>
    <property type="match status" value="1"/>
</dbReference>
<dbReference type="Pfam" id="PF09002">
    <property type="entry name" value="Card1_endonuc"/>
    <property type="match status" value="1"/>
</dbReference>
<feature type="domain" description="Card1 CARF" evidence="2">
    <location>
        <begin position="5"/>
        <end position="147"/>
    </location>
</feature>
<dbReference type="InterPro" id="IPR011856">
    <property type="entry name" value="tRNA_endonuc-like_dom_sf"/>
</dbReference>
<evidence type="ECO:0000313" key="3">
    <source>
        <dbReference type="EMBL" id="KAA6341695.1"/>
    </source>
</evidence>
<proteinExistence type="predicted"/>
<evidence type="ECO:0000259" key="2">
    <source>
        <dbReference type="Pfam" id="PF23400"/>
    </source>
</evidence>
<comment type="caution">
    <text evidence="3">The sequence shown here is derived from an EMBL/GenBank/DDBJ whole genome shotgun (WGS) entry which is preliminary data.</text>
</comment>
<protein>
    <recommendedName>
        <fullName evidence="4">DUF1887 family protein</fullName>
    </recommendedName>
</protein>
<dbReference type="EMBL" id="SNRY01000371">
    <property type="protein sequence ID" value="KAA6341695.1"/>
    <property type="molecule type" value="Genomic_DNA"/>
</dbReference>
<evidence type="ECO:0000259" key="1">
    <source>
        <dbReference type="Pfam" id="PF09002"/>
    </source>
</evidence>
<dbReference type="Pfam" id="PF23400">
    <property type="entry name" value="CARF_Card1"/>
    <property type="match status" value="1"/>
</dbReference>
<dbReference type="AlphaFoldDB" id="A0A5J4S8H7"/>
<name>A0A5J4S8H7_9ZZZZ</name>
<sequence length="382" mass="44835">MKKLLVTLISDQTIPNVQFIKEKQDEDTYFLFVSTQEMEKKGIKHWIINVCKIPDNKIIKTMVVDQFSLNDIESKLNELNYEEYEKLIVNITGGTKIMLLAVTEFFRNFLVSEIFYLTGIKDTILQVHPQIKQPKQHINKQITLDEYILSYGFEIQESKLSDIPFEFTKQFFASFISEGKKYLLTFKELRRLRNEKKKKKKYEITTIGGLDTFLHTIDYPLPDCFQKEITCQEIKYLTGGWFEEYIFYRLIHDPDNISENNIKTGTTLRKDNTLNEFDVIFLYKGDLYTIECKTSIINAKDDNEKRDDEKDNLMLDTIYKVTALQKNLGLKSRSSIFTLSSKEDNEVKISHFERGDIFNISILCREDLIDPTTSIAQLLNIK</sequence>
<evidence type="ECO:0008006" key="4">
    <source>
        <dbReference type="Google" id="ProtNLM"/>
    </source>
</evidence>
<dbReference type="GO" id="GO:0003676">
    <property type="term" value="F:nucleic acid binding"/>
    <property type="evidence" value="ECO:0007669"/>
    <property type="project" value="InterPro"/>
</dbReference>
<dbReference type="SUPFAM" id="SSF52980">
    <property type="entry name" value="Restriction endonuclease-like"/>
    <property type="match status" value="1"/>
</dbReference>